<reference evidence="2 3" key="1">
    <citation type="journal article" date="2011" name="J. Bacteriol.">
        <title>Complete genome sequence of Acidaminococcus intestini RYC-MR95, a Gram-negative bacterium from the phylum Firmicutes.</title>
        <authorList>
            <person name="D'Auria G."/>
            <person name="Galan J.C."/>
            <person name="Rodriguez-Alcayna M."/>
            <person name="Moya A."/>
            <person name="Baquero F."/>
            <person name="Latorre A."/>
        </authorList>
    </citation>
    <scope>NUCLEOTIDE SEQUENCE [LARGE SCALE GENOMIC DNA]</scope>
    <source>
        <strain evidence="2 3">RyC-MR95</strain>
    </source>
</reference>
<keyword evidence="3" id="KW-1185">Reference proteome</keyword>
<dbReference type="CDD" id="cd06532">
    <property type="entry name" value="Glyco_transf_25"/>
    <property type="match status" value="1"/>
</dbReference>
<evidence type="ECO:0000259" key="1">
    <source>
        <dbReference type="Pfam" id="PF01755"/>
    </source>
</evidence>
<feature type="domain" description="Glycosyl transferase family 25" evidence="1">
    <location>
        <begin position="7"/>
        <end position="172"/>
    </location>
</feature>
<dbReference type="eggNOG" id="COG3306">
    <property type="taxonomic scope" value="Bacteria"/>
</dbReference>
<evidence type="ECO:0000313" key="3">
    <source>
        <dbReference type="Proteomes" id="UP000007093"/>
    </source>
</evidence>
<dbReference type="HOGENOM" id="CLU_071269_4_0_9"/>
<proteinExistence type="predicted"/>
<dbReference type="STRING" id="568816.Acin_0068"/>
<name>G4Q620_ACIIR</name>
<dbReference type="KEGG" id="ain:Acin_0068"/>
<dbReference type="RefSeq" id="WP_014128010.1">
    <property type="nucleotide sequence ID" value="NC_016077.1"/>
</dbReference>
<dbReference type="Pfam" id="PF01755">
    <property type="entry name" value="Glyco_transf_25"/>
    <property type="match status" value="1"/>
</dbReference>
<dbReference type="PATRIC" id="fig|568816.4.peg.63"/>
<accession>G4Q620</accession>
<gene>
    <name evidence="2" type="ordered locus">Acin_0068</name>
</gene>
<dbReference type="InParanoid" id="G4Q620"/>
<dbReference type="AlphaFoldDB" id="G4Q620"/>
<dbReference type="EMBL" id="CP003058">
    <property type="protein sequence ID" value="AEQ21321.1"/>
    <property type="molecule type" value="Genomic_DNA"/>
</dbReference>
<organism evidence="2 3">
    <name type="scientific">Acidaminococcus intestini (strain RyC-MR95)</name>
    <dbReference type="NCBI Taxonomy" id="568816"/>
    <lineage>
        <taxon>Bacteria</taxon>
        <taxon>Bacillati</taxon>
        <taxon>Bacillota</taxon>
        <taxon>Negativicutes</taxon>
        <taxon>Acidaminococcales</taxon>
        <taxon>Acidaminococcaceae</taxon>
        <taxon>Acidaminococcus</taxon>
    </lineage>
</organism>
<sequence length="260" mass="29887">MIFNHSIINAAKAAERSESVSRNFHDLGIEPNFFEAIMGNELNETQLKECRGDNGLLTIGEVGCVLSHLKVCKDFLSTNAPYWTIFEDDIHLSNEFLDAYPRIESFMNSQIEPSVLLLRRNNGKGKVVYPLGGNHHVLHMLAGTMSCGYIINRKAAENLVKALIPVRIEYDAWAIYQQLGYIKLYSTDFNYVELNPTMSSNSIIDQMEKRYDDSCQFPKKIKDGNVKALYNQNSPSQKIILQLKRVVRHLQELYYDEYRH</sequence>
<dbReference type="Proteomes" id="UP000007093">
    <property type="component" value="Chromosome"/>
</dbReference>
<protein>
    <recommendedName>
        <fullName evidence="1">Glycosyl transferase family 25 domain-containing protein</fullName>
    </recommendedName>
</protein>
<dbReference type="InterPro" id="IPR002654">
    <property type="entry name" value="Glyco_trans_25"/>
</dbReference>
<evidence type="ECO:0000313" key="2">
    <source>
        <dbReference type="EMBL" id="AEQ21321.1"/>
    </source>
</evidence>